<reference evidence="4" key="1">
    <citation type="journal article" date="2020" name="Nature">
        <title>Giant virus diversity and host interactions through global metagenomics.</title>
        <authorList>
            <person name="Schulz F."/>
            <person name="Roux S."/>
            <person name="Paez-Espino D."/>
            <person name="Jungbluth S."/>
            <person name="Walsh D.A."/>
            <person name="Denef V.J."/>
            <person name="McMahon K.D."/>
            <person name="Konstantinidis K.T."/>
            <person name="Eloe-Fadrosh E.A."/>
            <person name="Kyrpides N.C."/>
            <person name="Woyke T."/>
        </authorList>
    </citation>
    <scope>NUCLEOTIDE SEQUENCE</scope>
    <source>
        <strain evidence="4">GVMAG-M-3300018416-45</strain>
    </source>
</reference>
<dbReference type="SUPFAM" id="SSF54001">
    <property type="entry name" value="Cysteine proteinases"/>
    <property type="match status" value="1"/>
</dbReference>
<organism evidence="4">
    <name type="scientific">viral metagenome</name>
    <dbReference type="NCBI Taxonomy" id="1070528"/>
    <lineage>
        <taxon>unclassified sequences</taxon>
        <taxon>metagenomes</taxon>
        <taxon>organismal metagenomes</taxon>
    </lineage>
</organism>
<evidence type="ECO:0000313" key="4">
    <source>
        <dbReference type="EMBL" id="QHS94583.1"/>
    </source>
</evidence>
<protein>
    <recommendedName>
        <fullName evidence="3">Ubiquitin-like protease family profile domain-containing protein</fullName>
    </recommendedName>
</protein>
<name>A0A6C0BTM1_9ZZZZ</name>
<evidence type="ECO:0000256" key="1">
    <source>
        <dbReference type="ARBA" id="ARBA00022670"/>
    </source>
</evidence>
<sequence length="279" mass="32490">MDDVKGVCSPMSTNEYTCYDDATLLKMRDEWNRRHPDDIILYTSPRKIWGHLRDRFSDVCSMEKCWLRKIFALGDTNIDTIESELFAPSRPKSWDTNPNEWLSSIDIEKVMSQYEAKYKNFVFLGALPIDFEGKLNGGMCVIDNMCTFDIKTYLARGKNKFGLIINTDPHTKGGEHWFSLYIEVSNNNAHITFFDSGGNPPPKRIKSFVKNITEQLKILDIPCDFTHNKLKHQYTTYQCGMYGIYFITKMLSGEMSKDDINKKRIPDSLMNEMRRRFFG</sequence>
<evidence type="ECO:0000256" key="2">
    <source>
        <dbReference type="ARBA" id="ARBA00022801"/>
    </source>
</evidence>
<feature type="domain" description="Ubiquitin-like protease family profile" evidence="3">
    <location>
        <begin position="165"/>
        <end position="277"/>
    </location>
</feature>
<evidence type="ECO:0000259" key="3">
    <source>
        <dbReference type="Pfam" id="PF02902"/>
    </source>
</evidence>
<dbReference type="Pfam" id="PF02902">
    <property type="entry name" value="Peptidase_C48"/>
    <property type="match status" value="1"/>
</dbReference>
<dbReference type="GO" id="GO:0006508">
    <property type="term" value="P:proteolysis"/>
    <property type="evidence" value="ECO:0007669"/>
    <property type="project" value="UniProtKB-KW"/>
</dbReference>
<keyword evidence="1" id="KW-0645">Protease</keyword>
<accession>A0A6C0BTM1</accession>
<dbReference type="InterPro" id="IPR003653">
    <property type="entry name" value="Peptidase_C48_C"/>
</dbReference>
<dbReference type="EMBL" id="MN739226">
    <property type="protein sequence ID" value="QHS94583.1"/>
    <property type="molecule type" value="Genomic_DNA"/>
</dbReference>
<proteinExistence type="predicted"/>
<dbReference type="Gene3D" id="3.40.395.10">
    <property type="entry name" value="Adenoviral Proteinase, Chain A"/>
    <property type="match status" value="1"/>
</dbReference>
<dbReference type="GO" id="GO:0008234">
    <property type="term" value="F:cysteine-type peptidase activity"/>
    <property type="evidence" value="ECO:0007669"/>
    <property type="project" value="InterPro"/>
</dbReference>
<dbReference type="InterPro" id="IPR038765">
    <property type="entry name" value="Papain-like_cys_pep_sf"/>
</dbReference>
<dbReference type="AlphaFoldDB" id="A0A6C0BTM1"/>
<keyword evidence="2" id="KW-0378">Hydrolase</keyword>